<proteinExistence type="predicted"/>
<reference evidence="1" key="1">
    <citation type="submission" date="2014-12" db="EMBL/GenBank/DDBJ databases">
        <title>Insight into the proteome of Arion vulgaris.</title>
        <authorList>
            <person name="Aradska J."/>
            <person name="Bulat T."/>
            <person name="Smidak R."/>
            <person name="Sarate P."/>
            <person name="Gangsoo J."/>
            <person name="Sialana F."/>
            <person name="Bilban M."/>
            <person name="Lubec G."/>
        </authorList>
    </citation>
    <scope>NUCLEOTIDE SEQUENCE</scope>
    <source>
        <tissue evidence="1">Skin</tissue>
    </source>
</reference>
<name>A0A0B6ZAB2_9EUPU</name>
<dbReference type="EMBL" id="HACG01017800">
    <property type="protein sequence ID" value="CEK64665.1"/>
    <property type="molecule type" value="Transcribed_RNA"/>
</dbReference>
<dbReference type="AlphaFoldDB" id="A0A0B6ZAB2"/>
<gene>
    <name evidence="1" type="primary">ORF52480</name>
</gene>
<feature type="non-terminal residue" evidence="1">
    <location>
        <position position="67"/>
    </location>
</feature>
<protein>
    <submittedName>
        <fullName evidence="1">Uncharacterized protein</fullName>
    </submittedName>
</protein>
<sequence length="67" mass="7550">AKTTQQDVNWGITEEQGLTFEYTPYPAKTTQQDINWGATGEQIHVEVDNDKPIKLNTFPGKIKQSLS</sequence>
<organism evidence="1">
    <name type="scientific">Arion vulgaris</name>
    <dbReference type="NCBI Taxonomy" id="1028688"/>
    <lineage>
        <taxon>Eukaryota</taxon>
        <taxon>Metazoa</taxon>
        <taxon>Spiralia</taxon>
        <taxon>Lophotrochozoa</taxon>
        <taxon>Mollusca</taxon>
        <taxon>Gastropoda</taxon>
        <taxon>Heterobranchia</taxon>
        <taxon>Euthyneura</taxon>
        <taxon>Panpulmonata</taxon>
        <taxon>Eupulmonata</taxon>
        <taxon>Stylommatophora</taxon>
        <taxon>Helicina</taxon>
        <taxon>Arionoidea</taxon>
        <taxon>Arionidae</taxon>
        <taxon>Arion</taxon>
    </lineage>
</organism>
<accession>A0A0B6ZAB2</accession>
<feature type="non-terminal residue" evidence="1">
    <location>
        <position position="1"/>
    </location>
</feature>
<evidence type="ECO:0000313" key="1">
    <source>
        <dbReference type="EMBL" id="CEK64665.1"/>
    </source>
</evidence>